<dbReference type="Pfam" id="PF00069">
    <property type="entry name" value="Pkinase"/>
    <property type="match status" value="1"/>
</dbReference>
<keyword evidence="9" id="KW-0472">Membrane</keyword>
<feature type="domain" description="Protein kinase" evidence="10">
    <location>
        <begin position="6"/>
        <end position="274"/>
    </location>
</feature>
<feature type="region of interest" description="Disordered" evidence="8">
    <location>
        <begin position="397"/>
        <end position="459"/>
    </location>
</feature>
<feature type="compositionally biased region" description="Low complexity" evidence="8">
    <location>
        <begin position="397"/>
        <end position="413"/>
    </location>
</feature>
<feature type="compositionally biased region" description="Low complexity" evidence="8">
    <location>
        <begin position="422"/>
        <end position="435"/>
    </location>
</feature>
<evidence type="ECO:0000256" key="3">
    <source>
        <dbReference type="ARBA" id="ARBA00022679"/>
    </source>
</evidence>
<name>A0A6N7PFC4_9BACT</name>
<dbReference type="InterPro" id="IPR008271">
    <property type="entry name" value="Ser/Thr_kinase_AS"/>
</dbReference>
<evidence type="ECO:0000256" key="1">
    <source>
        <dbReference type="ARBA" id="ARBA00012513"/>
    </source>
</evidence>
<dbReference type="SMART" id="SM00220">
    <property type="entry name" value="S_TKc"/>
    <property type="match status" value="1"/>
</dbReference>
<dbReference type="GO" id="GO:0005524">
    <property type="term" value="F:ATP binding"/>
    <property type="evidence" value="ECO:0007669"/>
    <property type="project" value="UniProtKB-UniRule"/>
</dbReference>
<dbReference type="InterPro" id="IPR000719">
    <property type="entry name" value="Prot_kinase_dom"/>
</dbReference>
<comment type="caution">
    <text evidence="11">The sequence shown here is derived from an EMBL/GenBank/DDBJ whole genome shotgun (WGS) entry which is preliminary data.</text>
</comment>
<dbReference type="PROSITE" id="PS50011">
    <property type="entry name" value="PROTEIN_KINASE_DOM"/>
    <property type="match status" value="1"/>
</dbReference>
<dbReference type="Gene3D" id="3.30.200.20">
    <property type="entry name" value="Phosphorylase Kinase, domain 1"/>
    <property type="match status" value="1"/>
</dbReference>
<keyword evidence="9" id="KW-1133">Transmembrane helix</keyword>
<keyword evidence="5 11" id="KW-0418">Kinase</keyword>
<dbReference type="EC" id="2.7.11.1" evidence="1"/>
<dbReference type="Gene3D" id="1.10.510.10">
    <property type="entry name" value="Transferase(Phosphotransferase) domain 1"/>
    <property type="match status" value="1"/>
</dbReference>
<feature type="transmembrane region" description="Helical" evidence="9">
    <location>
        <begin position="340"/>
        <end position="362"/>
    </location>
</feature>
<dbReference type="CDD" id="cd14014">
    <property type="entry name" value="STKc_PknB_like"/>
    <property type="match status" value="1"/>
</dbReference>
<dbReference type="PROSITE" id="PS00108">
    <property type="entry name" value="PROTEIN_KINASE_ST"/>
    <property type="match status" value="1"/>
</dbReference>
<dbReference type="SUPFAM" id="SSF56112">
    <property type="entry name" value="Protein kinase-like (PK-like)"/>
    <property type="match status" value="1"/>
</dbReference>
<keyword evidence="2" id="KW-0723">Serine/threonine-protein kinase</keyword>
<evidence type="ECO:0000256" key="2">
    <source>
        <dbReference type="ARBA" id="ARBA00022527"/>
    </source>
</evidence>
<dbReference type="Proteomes" id="UP000440224">
    <property type="component" value="Unassembled WGS sequence"/>
</dbReference>
<evidence type="ECO:0000256" key="8">
    <source>
        <dbReference type="SAM" id="MobiDB-lite"/>
    </source>
</evidence>
<evidence type="ECO:0000313" key="12">
    <source>
        <dbReference type="Proteomes" id="UP000440224"/>
    </source>
</evidence>
<keyword evidence="6 7" id="KW-0067">ATP-binding</keyword>
<evidence type="ECO:0000256" key="5">
    <source>
        <dbReference type="ARBA" id="ARBA00022777"/>
    </source>
</evidence>
<reference evidence="11 12" key="1">
    <citation type="submission" date="2019-10" db="EMBL/GenBank/DDBJ databases">
        <title>A soil myxobacterium in the family Polyangiaceae.</title>
        <authorList>
            <person name="Li Y."/>
            <person name="Wang J."/>
        </authorList>
    </citation>
    <scope>NUCLEOTIDE SEQUENCE [LARGE SCALE GENOMIC DNA]</scope>
    <source>
        <strain evidence="11 12">DSM 14734</strain>
    </source>
</reference>
<dbReference type="EMBL" id="WJIE01000001">
    <property type="protein sequence ID" value="MRG90753.1"/>
    <property type="molecule type" value="Genomic_DNA"/>
</dbReference>
<dbReference type="PROSITE" id="PS00107">
    <property type="entry name" value="PROTEIN_KINASE_ATP"/>
    <property type="match status" value="1"/>
</dbReference>
<dbReference type="PANTHER" id="PTHR43289">
    <property type="entry name" value="MITOGEN-ACTIVATED PROTEIN KINASE KINASE KINASE 20-RELATED"/>
    <property type="match status" value="1"/>
</dbReference>
<evidence type="ECO:0000259" key="10">
    <source>
        <dbReference type="PROSITE" id="PS50011"/>
    </source>
</evidence>
<gene>
    <name evidence="11" type="ORF">GF068_02260</name>
</gene>
<protein>
    <recommendedName>
        <fullName evidence="1">non-specific serine/threonine protein kinase</fullName>
        <ecNumber evidence="1">2.7.11.1</ecNumber>
    </recommendedName>
</protein>
<evidence type="ECO:0000256" key="9">
    <source>
        <dbReference type="SAM" id="Phobius"/>
    </source>
</evidence>
<feature type="region of interest" description="Disordered" evidence="8">
    <location>
        <begin position="317"/>
        <end position="337"/>
    </location>
</feature>
<proteinExistence type="predicted"/>
<keyword evidence="9" id="KW-0812">Transmembrane</keyword>
<organism evidence="11 12">
    <name type="scientific">Polyangium spumosum</name>
    <dbReference type="NCBI Taxonomy" id="889282"/>
    <lineage>
        <taxon>Bacteria</taxon>
        <taxon>Pseudomonadati</taxon>
        <taxon>Myxococcota</taxon>
        <taxon>Polyangia</taxon>
        <taxon>Polyangiales</taxon>
        <taxon>Polyangiaceae</taxon>
        <taxon>Polyangium</taxon>
    </lineage>
</organism>
<keyword evidence="4 7" id="KW-0547">Nucleotide-binding</keyword>
<dbReference type="FunFam" id="1.10.510.10:FF:000021">
    <property type="entry name" value="Serine/threonine protein kinase"/>
    <property type="match status" value="1"/>
</dbReference>
<evidence type="ECO:0000256" key="7">
    <source>
        <dbReference type="PROSITE-ProRule" id="PRU10141"/>
    </source>
</evidence>
<dbReference type="AlphaFoldDB" id="A0A6N7PFC4"/>
<evidence type="ECO:0000313" key="11">
    <source>
        <dbReference type="EMBL" id="MRG90753.1"/>
    </source>
</evidence>
<dbReference type="GO" id="GO:0004674">
    <property type="term" value="F:protein serine/threonine kinase activity"/>
    <property type="evidence" value="ECO:0007669"/>
    <property type="project" value="UniProtKB-KW"/>
</dbReference>
<dbReference type="PANTHER" id="PTHR43289:SF6">
    <property type="entry name" value="SERINE_THREONINE-PROTEIN KINASE NEKL-3"/>
    <property type="match status" value="1"/>
</dbReference>
<evidence type="ECO:0000256" key="6">
    <source>
        <dbReference type="ARBA" id="ARBA00022840"/>
    </source>
</evidence>
<keyword evidence="3" id="KW-0808">Transferase</keyword>
<evidence type="ECO:0000256" key="4">
    <source>
        <dbReference type="ARBA" id="ARBA00022741"/>
    </source>
</evidence>
<dbReference type="InterPro" id="IPR017441">
    <property type="entry name" value="Protein_kinase_ATP_BS"/>
</dbReference>
<dbReference type="InterPro" id="IPR011009">
    <property type="entry name" value="Kinase-like_dom_sf"/>
</dbReference>
<keyword evidence="12" id="KW-1185">Reference proteome</keyword>
<accession>A0A6N7PFC4</accession>
<sequence>MLLGKYRVERVLGRGGMGVVVAARHVELGELYAIKFLLPNWAGDPVLRERFLREARAAARLRSEHVARVHDVGRMEGDVPYMVMEHLEGRDLKAVLREGGPLPVDQAVTYMVHVCDAMAEAHAAGIVHRDLKPANLFLTRRANGSPCVKVLDFGISKQTGPEEVDLTGTGQMFGSPLYMSPEQMARAKSADARADIWAIGGILYELLTARSPFFAANVMEVVTRVLQEEPVPPTQLRPDLPPAVDAVIWRCLRKQPADRYTSVEELAVALRGILGMAGEAGFGGAMPLPARPVMPSSPGGVSTSGIPAISAPVVHGAPSDATTSAWEKTGTKGTPGGARWPVWAGAATLAIALLLGLAWFGLRGSSSIEETPAAATSIGAATASAPVIVDPAPLPPATTSAVAPAAPEPTVSPESPPPSLPPTVSAPAAPAKGPVAPRPPATSAPNRGPSKQSRHESLF</sequence>
<feature type="binding site" evidence="7">
    <location>
        <position position="35"/>
    </location>
    <ligand>
        <name>ATP</name>
        <dbReference type="ChEBI" id="CHEBI:30616"/>
    </ligand>
</feature>